<comment type="caution">
    <text evidence="1">The sequence shown here is derived from an EMBL/GenBank/DDBJ whole genome shotgun (WGS) entry which is preliminary data.</text>
</comment>
<evidence type="ECO:0000313" key="2">
    <source>
        <dbReference type="Proteomes" id="UP001597380"/>
    </source>
</evidence>
<dbReference type="Pfam" id="PF15568">
    <property type="entry name" value="Imm39"/>
    <property type="match status" value="1"/>
</dbReference>
<dbReference type="EMBL" id="JBHUHT010000009">
    <property type="protein sequence ID" value="MFD2095475.1"/>
    <property type="molecule type" value="Genomic_DNA"/>
</dbReference>
<dbReference type="InterPro" id="IPR029081">
    <property type="entry name" value="Imm39"/>
</dbReference>
<dbReference type="RefSeq" id="WP_345338643.1">
    <property type="nucleotide sequence ID" value="NZ_BAABLI010000006.1"/>
</dbReference>
<sequence length="130" mass="15183">MQDHGKHFLMGLVGTVEGRLGWADDETRKLVPDIENIVAEANWLESVEFDTIHYVMRFGAETDSKIYCRINRKYQELEVASQVSMQDLHGVFLDREKLRLFLCAELYRVLQYLEKKYKLPSLPVLQSFLG</sequence>
<accession>A0ABW4XIT9</accession>
<reference evidence="2" key="1">
    <citation type="journal article" date="2019" name="Int. J. Syst. Evol. Microbiol.">
        <title>The Global Catalogue of Microorganisms (GCM) 10K type strain sequencing project: providing services to taxonomists for standard genome sequencing and annotation.</title>
        <authorList>
            <consortium name="The Broad Institute Genomics Platform"/>
            <consortium name="The Broad Institute Genome Sequencing Center for Infectious Disease"/>
            <person name="Wu L."/>
            <person name="Ma J."/>
        </authorList>
    </citation>
    <scope>NUCLEOTIDE SEQUENCE [LARGE SCALE GENOMIC DNA]</scope>
    <source>
        <strain evidence="2">CGMCC 1.10992</strain>
    </source>
</reference>
<dbReference type="Proteomes" id="UP001597380">
    <property type="component" value="Unassembled WGS sequence"/>
</dbReference>
<proteinExistence type="predicted"/>
<name>A0ABW4XIT9_9GAMM</name>
<keyword evidence="2" id="KW-1185">Reference proteome</keyword>
<organism evidence="1 2">
    <name type="scientific">Corallincola platygyrae</name>
    <dbReference type="NCBI Taxonomy" id="1193278"/>
    <lineage>
        <taxon>Bacteria</taxon>
        <taxon>Pseudomonadati</taxon>
        <taxon>Pseudomonadota</taxon>
        <taxon>Gammaproteobacteria</taxon>
        <taxon>Alteromonadales</taxon>
        <taxon>Psychromonadaceae</taxon>
        <taxon>Corallincola</taxon>
    </lineage>
</organism>
<protein>
    <submittedName>
        <fullName evidence="1">Imm39 family immunity protein</fullName>
    </submittedName>
</protein>
<evidence type="ECO:0000313" key="1">
    <source>
        <dbReference type="EMBL" id="MFD2095475.1"/>
    </source>
</evidence>
<gene>
    <name evidence="1" type="ORF">ACFSJ3_05710</name>
</gene>